<dbReference type="EMBL" id="PGFZ01000005">
    <property type="protein sequence ID" value="POZ51556.1"/>
    <property type="molecule type" value="Genomic_DNA"/>
</dbReference>
<dbReference type="GO" id="GO:0006281">
    <property type="term" value="P:DNA repair"/>
    <property type="evidence" value="ECO:0007669"/>
    <property type="project" value="InterPro"/>
</dbReference>
<keyword evidence="3" id="KW-0540">Nuclease</keyword>
<feature type="domain" description="RecJ OB" evidence="9">
    <location>
        <begin position="497"/>
        <end position="599"/>
    </location>
</feature>
<keyword evidence="5 10" id="KW-0269">Exonuclease</keyword>
<feature type="domain" description="DDH" evidence="7">
    <location>
        <begin position="100"/>
        <end position="260"/>
    </location>
</feature>
<protein>
    <recommendedName>
        <fullName evidence="2">Single-stranded-DNA-specific exonuclease RecJ</fullName>
    </recommendedName>
</protein>
<dbReference type="Pfam" id="PF17768">
    <property type="entry name" value="RecJ_OB"/>
    <property type="match status" value="1"/>
</dbReference>
<evidence type="ECO:0000259" key="9">
    <source>
        <dbReference type="Pfam" id="PF17768"/>
    </source>
</evidence>
<feature type="domain" description="DHHA1" evidence="8">
    <location>
        <begin position="388"/>
        <end position="482"/>
    </location>
</feature>
<dbReference type="PANTHER" id="PTHR30255:SF2">
    <property type="entry name" value="SINGLE-STRANDED-DNA-SPECIFIC EXONUCLEASE RECJ"/>
    <property type="match status" value="1"/>
</dbReference>
<dbReference type="NCBIfam" id="TIGR00644">
    <property type="entry name" value="recJ"/>
    <property type="match status" value="1"/>
</dbReference>
<dbReference type="InterPro" id="IPR051673">
    <property type="entry name" value="SSDNA_exonuclease_RecJ"/>
</dbReference>
<dbReference type="GO" id="GO:0008409">
    <property type="term" value="F:5'-3' exonuclease activity"/>
    <property type="evidence" value="ECO:0007669"/>
    <property type="project" value="InterPro"/>
</dbReference>
<dbReference type="Gene3D" id="3.90.1640.30">
    <property type="match status" value="1"/>
</dbReference>
<comment type="similarity">
    <text evidence="1">Belongs to the RecJ family.</text>
</comment>
<evidence type="ECO:0000256" key="6">
    <source>
        <dbReference type="SAM" id="Coils"/>
    </source>
</evidence>
<dbReference type="InterPro" id="IPR003156">
    <property type="entry name" value="DHHA1_dom"/>
</dbReference>
<keyword evidence="6" id="KW-0175">Coiled coil</keyword>
<evidence type="ECO:0000256" key="3">
    <source>
        <dbReference type="ARBA" id="ARBA00022722"/>
    </source>
</evidence>
<dbReference type="Proteomes" id="UP000237423">
    <property type="component" value="Unassembled WGS sequence"/>
</dbReference>
<dbReference type="Pfam" id="PF02272">
    <property type="entry name" value="DHHA1"/>
    <property type="match status" value="1"/>
</dbReference>
<evidence type="ECO:0000256" key="5">
    <source>
        <dbReference type="ARBA" id="ARBA00022839"/>
    </source>
</evidence>
<dbReference type="AlphaFoldDB" id="A0A2S5CL93"/>
<dbReference type="InterPro" id="IPR038763">
    <property type="entry name" value="DHH_sf"/>
</dbReference>
<evidence type="ECO:0000256" key="1">
    <source>
        <dbReference type="ARBA" id="ARBA00005915"/>
    </source>
</evidence>
<dbReference type="InterPro" id="IPR041122">
    <property type="entry name" value="RecJ_OB"/>
</dbReference>
<evidence type="ECO:0000259" key="7">
    <source>
        <dbReference type="Pfam" id="PF01368"/>
    </source>
</evidence>
<dbReference type="GO" id="GO:0003676">
    <property type="term" value="F:nucleic acid binding"/>
    <property type="evidence" value="ECO:0007669"/>
    <property type="project" value="InterPro"/>
</dbReference>
<sequence length="605" mass="66322">MRNVGFIIDVAFAVSGLSFLKSHVMYYQGIKKTIVLRPVPKQQGYGTDMHPLLTRIFAARGVLTAAELDRSLAKLPSPWLLSGMENMVAHLITALQTQQRIVIVADFDADGATSCAVAMQGLRLLGAGQVAFIVPNRFEYGYGLTPEIVELVKQQQPDVLITVDNGISSIEGVDAAKAAGIIVLVTDHHLPGTHLPAADAIVNPNLPDDTFPSKAIAGVGVMFYVLMALRSRLRELGWFTERQLPEPNLAQLLDYVALGTVADVVAMDAVNRTLVYQGLQRIRIGRGHPGIQALIKVAGKNPLALNPSDLGFALGPRLNAAGRMDDMSLGIQCLLTDSDKLATDIAMQLDDLNNDRRDIESQMKFEAQALLADMKKLDEHRAPAGVCLYDANWHQGVIGILAARIKDQLHRPVIAFAPAGKDLIKGSARSIAGVHIRDVLSDIAAAHPKMLSKFGGHAMAAGLTLAMHDYPAFALVFDEYVRKRLNHVDLEQKVYSDGELTEQDITLELAELLQNAATWGQGFPEPMFHGEFDVVQARIVGQRHLKLVLRCAQGHLLIDAIAFFIDQPEQWLGIRRIVAAYKLDINEFRGQRSVQFILNYLEKLA</sequence>
<dbReference type="PANTHER" id="PTHR30255">
    <property type="entry name" value="SINGLE-STRANDED-DNA-SPECIFIC EXONUCLEASE RECJ"/>
    <property type="match status" value="1"/>
</dbReference>
<evidence type="ECO:0000313" key="11">
    <source>
        <dbReference type="Proteomes" id="UP000237423"/>
    </source>
</evidence>
<accession>A0A2S5CL93</accession>
<evidence type="ECO:0000256" key="2">
    <source>
        <dbReference type="ARBA" id="ARBA00019841"/>
    </source>
</evidence>
<dbReference type="SUPFAM" id="SSF64182">
    <property type="entry name" value="DHH phosphoesterases"/>
    <property type="match status" value="1"/>
</dbReference>
<evidence type="ECO:0000259" key="8">
    <source>
        <dbReference type="Pfam" id="PF02272"/>
    </source>
</evidence>
<keyword evidence="4" id="KW-0378">Hydrolase</keyword>
<evidence type="ECO:0000256" key="4">
    <source>
        <dbReference type="ARBA" id="ARBA00022801"/>
    </source>
</evidence>
<proteinExistence type="inferred from homology"/>
<dbReference type="FunFam" id="3.90.1640.30:FF:000001">
    <property type="entry name" value="Single-stranded-DNA-specific exonuclease RecJ"/>
    <property type="match status" value="1"/>
</dbReference>
<reference evidence="10 11" key="1">
    <citation type="submission" date="2017-11" db="EMBL/GenBank/DDBJ databases">
        <title>Draft Genome Sequence of Methylobacter psychrotolerans Sph1T, an Obligate Methanotroph from Low-Temperature Environments.</title>
        <authorList>
            <person name="Oshkin I.Y."/>
            <person name="Miroshnikov K."/>
            <person name="Belova S.E."/>
            <person name="Korzhenkov A."/>
            <person name="Toshchakov S.V."/>
            <person name="Dedysh S.N."/>
        </authorList>
    </citation>
    <scope>NUCLEOTIDE SEQUENCE [LARGE SCALE GENOMIC DNA]</scope>
    <source>
        <strain evidence="10 11">Sph1</strain>
    </source>
</reference>
<evidence type="ECO:0000313" key="10">
    <source>
        <dbReference type="EMBL" id="POZ51556.1"/>
    </source>
</evidence>
<dbReference type="GO" id="GO:0006310">
    <property type="term" value="P:DNA recombination"/>
    <property type="evidence" value="ECO:0007669"/>
    <property type="project" value="InterPro"/>
</dbReference>
<comment type="caution">
    <text evidence="10">The sequence shown here is derived from an EMBL/GenBank/DDBJ whole genome shotgun (WGS) entry which is preliminary data.</text>
</comment>
<dbReference type="InterPro" id="IPR001667">
    <property type="entry name" value="DDH_dom"/>
</dbReference>
<dbReference type="Pfam" id="PF01368">
    <property type="entry name" value="DHH"/>
    <property type="match status" value="1"/>
</dbReference>
<dbReference type="Gene3D" id="3.10.310.30">
    <property type="match status" value="1"/>
</dbReference>
<name>A0A2S5CL93_9GAMM</name>
<dbReference type="InterPro" id="IPR004610">
    <property type="entry name" value="RecJ"/>
</dbReference>
<feature type="coiled-coil region" evidence="6">
    <location>
        <begin position="342"/>
        <end position="369"/>
    </location>
</feature>
<gene>
    <name evidence="10" type="primary">recJ</name>
    <name evidence="10" type="ORF">AADEFJLK_02423</name>
</gene>
<organism evidence="10 11">
    <name type="scientific">Methylovulum psychrotolerans</name>
    <dbReference type="NCBI Taxonomy" id="1704499"/>
    <lineage>
        <taxon>Bacteria</taxon>
        <taxon>Pseudomonadati</taxon>
        <taxon>Pseudomonadota</taxon>
        <taxon>Gammaproteobacteria</taxon>
        <taxon>Methylococcales</taxon>
        <taxon>Methylococcaceae</taxon>
        <taxon>Methylovulum</taxon>
    </lineage>
</organism>